<proteinExistence type="predicted"/>
<evidence type="ECO:0000313" key="3">
    <source>
        <dbReference type="Proteomes" id="UP000184330"/>
    </source>
</evidence>
<dbReference type="AlphaFoldDB" id="A0A1L7XFF8"/>
<dbReference type="STRING" id="576137.A0A1L7XFF8"/>
<dbReference type="EMBL" id="FJOG01000024">
    <property type="protein sequence ID" value="CZR63738.1"/>
    <property type="molecule type" value="Genomic_DNA"/>
</dbReference>
<evidence type="ECO:0000313" key="2">
    <source>
        <dbReference type="EMBL" id="CZR63738.1"/>
    </source>
</evidence>
<organism evidence="2 3">
    <name type="scientific">Phialocephala subalpina</name>
    <dbReference type="NCBI Taxonomy" id="576137"/>
    <lineage>
        <taxon>Eukaryota</taxon>
        <taxon>Fungi</taxon>
        <taxon>Dikarya</taxon>
        <taxon>Ascomycota</taxon>
        <taxon>Pezizomycotina</taxon>
        <taxon>Leotiomycetes</taxon>
        <taxon>Helotiales</taxon>
        <taxon>Mollisiaceae</taxon>
        <taxon>Phialocephala</taxon>
        <taxon>Phialocephala fortinii species complex</taxon>
    </lineage>
</organism>
<dbReference type="Proteomes" id="UP000184330">
    <property type="component" value="Unassembled WGS sequence"/>
</dbReference>
<keyword evidence="3" id="KW-1185">Reference proteome</keyword>
<sequence length="338" mass="39018">MHNEILMLMHVFDYMKGFDTCFGYNQEFADGDVKGDSIARLNKIVSRLMIRKGVQAIRIELEFCDSLMATDISKFAEYHLEILREETVFVEMAMSDDYYADVSEEEIFDALEKGNARIEEYQSNWGYQEELQKDDFFIDAIATAMAQMPSAFAIHKAGGIPTELDIKVSPPEECTRLSLSDEDHENLTAAHYDEYKKPGDDRSLVHRSLEEGHAKPHFSLGSAITQRSWPRLRSVRLDGIVLDFLEPEQFVHHLKPKIDDIGIRQMHLLSGTLAEALNIFRNMRPQYFPLKISRLPNRYSGRAEQYVRGRRGDNPLREVSEWESDSDSYSEKTESEQE</sequence>
<name>A0A1L7XFF8_9HELO</name>
<evidence type="ECO:0000256" key="1">
    <source>
        <dbReference type="SAM" id="MobiDB-lite"/>
    </source>
</evidence>
<reference evidence="2 3" key="1">
    <citation type="submission" date="2016-03" db="EMBL/GenBank/DDBJ databases">
        <authorList>
            <person name="Ploux O."/>
        </authorList>
    </citation>
    <scope>NUCLEOTIDE SEQUENCE [LARGE SCALE GENOMIC DNA]</scope>
    <source>
        <strain evidence="2 3">UAMH 11012</strain>
    </source>
</reference>
<gene>
    <name evidence="2" type="ORF">PAC_13635</name>
</gene>
<feature type="region of interest" description="Disordered" evidence="1">
    <location>
        <begin position="306"/>
        <end position="338"/>
    </location>
</feature>
<accession>A0A1L7XFF8</accession>
<dbReference type="OrthoDB" id="3759773at2759"/>
<feature type="compositionally biased region" description="Basic and acidic residues" evidence="1">
    <location>
        <begin position="306"/>
        <end position="320"/>
    </location>
</feature>
<protein>
    <submittedName>
        <fullName evidence="2">Uncharacterized protein</fullName>
    </submittedName>
</protein>
<feature type="compositionally biased region" description="Basic and acidic residues" evidence="1">
    <location>
        <begin position="329"/>
        <end position="338"/>
    </location>
</feature>